<proteinExistence type="predicted"/>
<name>A0A017SF72_ASPRC</name>
<keyword evidence="2" id="KW-0472">Membrane</keyword>
<organism evidence="3 4">
    <name type="scientific">Aspergillus ruber (strain CBS 135680)</name>
    <dbReference type="NCBI Taxonomy" id="1388766"/>
    <lineage>
        <taxon>Eukaryota</taxon>
        <taxon>Fungi</taxon>
        <taxon>Dikarya</taxon>
        <taxon>Ascomycota</taxon>
        <taxon>Pezizomycotina</taxon>
        <taxon>Eurotiomycetes</taxon>
        <taxon>Eurotiomycetidae</taxon>
        <taxon>Eurotiales</taxon>
        <taxon>Aspergillaceae</taxon>
        <taxon>Aspergillus</taxon>
        <taxon>Aspergillus subgen. Aspergillus</taxon>
    </lineage>
</organism>
<feature type="region of interest" description="Disordered" evidence="1">
    <location>
        <begin position="1"/>
        <end position="32"/>
    </location>
</feature>
<keyword evidence="2" id="KW-0812">Transmembrane</keyword>
<reference evidence="4" key="1">
    <citation type="journal article" date="2014" name="Nat. Commun.">
        <title>Genomic adaptations of the halophilic Dead Sea filamentous fungus Eurotium rubrum.</title>
        <authorList>
            <person name="Kis-Papo T."/>
            <person name="Weig A.R."/>
            <person name="Riley R."/>
            <person name="Persoh D."/>
            <person name="Salamov A."/>
            <person name="Sun H."/>
            <person name="Lipzen A."/>
            <person name="Wasser S.P."/>
            <person name="Rambold G."/>
            <person name="Grigoriev I.V."/>
            <person name="Nevo E."/>
        </authorList>
    </citation>
    <scope>NUCLEOTIDE SEQUENCE [LARGE SCALE GENOMIC DNA]</scope>
    <source>
        <strain evidence="4">CBS 135680</strain>
    </source>
</reference>
<dbReference type="AlphaFoldDB" id="A0A017SF72"/>
<accession>A0A017SF72</accession>
<keyword evidence="4" id="KW-1185">Reference proteome</keyword>
<feature type="transmembrane region" description="Helical" evidence="2">
    <location>
        <begin position="60"/>
        <end position="79"/>
    </location>
</feature>
<evidence type="ECO:0000313" key="3">
    <source>
        <dbReference type="EMBL" id="EYE95416.1"/>
    </source>
</evidence>
<evidence type="ECO:0000256" key="1">
    <source>
        <dbReference type="SAM" id="MobiDB-lite"/>
    </source>
</evidence>
<gene>
    <name evidence="3" type="ORF">EURHEDRAFT_412233</name>
</gene>
<dbReference type="Proteomes" id="UP000019804">
    <property type="component" value="Unassembled WGS sequence"/>
</dbReference>
<dbReference type="EMBL" id="KK088422">
    <property type="protein sequence ID" value="EYE95416.1"/>
    <property type="molecule type" value="Genomic_DNA"/>
</dbReference>
<evidence type="ECO:0000313" key="4">
    <source>
        <dbReference type="Proteomes" id="UP000019804"/>
    </source>
</evidence>
<dbReference type="HOGENOM" id="CLU_2589316_0_0_1"/>
<sequence>MAPRSRPVGSDDKENQTDAGSTGLETTQRKIMKSPSLIKAPTGVTIAMGQFLQTMQPPSASQIILFVSFLLLSLLAILAC</sequence>
<dbReference type="GeneID" id="63696976"/>
<protein>
    <submittedName>
        <fullName evidence="3">Uncharacterized protein</fullName>
    </submittedName>
</protein>
<evidence type="ECO:0000256" key="2">
    <source>
        <dbReference type="SAM" id="Phobius"/>
    </source>
</evidence>
<dbReference type="RefSeq" id="XP_040639104.1">
    <property type="nucleotide sequence ID" value="XM_040781852.1"/>
</dbReference>
<feature type="compositionally biased region" description="Polar residues" evidence="1">
    <location>
        <begin position="17"/>
        <end position="26"/>
    </location>
</feature>
<keyword evidence="2" id="KW-1133">Transmembrane helix</keyword>